<dbReference type="RefSeq" id="WP_344751956.1">
    <property type="nucleotide sequence ID" value="NZ_BAABBW010000001.1"/>
</dbReference>
<accession>A0ABP7ZTQ6</accession>
<keyword evidence="1" id="KW-0472">Membrane</keyword>
<evidence type="ECO:0008006" key="4">
    <source>
        <dbReference type="Google" id="ProtNLM"/>
    </source>
</evidence>
<feature type="transmembrane region" description="Helical" evidence="1">
    <location>
        <begin position="161"/>
        <end position="192"/>
    </location>
</feature>
<evidence type="ECO:0000313" key="2">
    <source>
        <dbReference type="EMBL" id="GAA4170192.1"/>
    </source>
</evidence>
<proteinExistence type="predicted"/>
<dbReference type="Proteomes" id="UP001501079">
    <property type="component" value="Unassembled WGS sequence"/>
</dbReference>
<name>A0ABP7ZTQ6_9MICO</name>
<feature type="transmembrane region" description="Helical" evidence="1">
    <location>
        <begin position="114"/>
        <end position="140"/>
    </location>
</feature>
<evidence type="ECO:0000256" key="1">
    <source>
        <dbReference type="SAM" id="Phobius"/>
    </source>
</evidence>
<keyword evidence="3" id="KW-1185">Reference proteome</keyword>
<organism evidence="2 3">
    <name type="scientific">Gryllotalpicola koreensis</name>
    <dbReference type="NCBI Taxonomy" id="993086"/>
    <lineage>
        <taxon>Bacteria</taxon>
        <taxon>Bacillati</taxon>
        <taxon>Actinomycetota</taxon>
        <taxon>Actinomycetes</taxon>
        <taxon>Micrococcales</taxon>
        <taxon>Microbacteriaceae</taxon>
        <taxon>Gryllotalpicola</taxon>
    </lineage>
</organism>
<keyword evidence="1" id="KW-0812">Transmembrane</keyword>
<feature type="transmembrane region" description="Helical" evidence="1">
    <location>
        <begin position="250"/>
        <end position="271"/>
    </location>
</feature>
<dbReference type="EMBL" id="BAABBW010000001">
    <property type="protein sequence ID" value="GAA4170192.1"/>
    <property type="molecule type" value="Genomic_DNA"/>
</dbReference>
<sequence>MGFIAGLRAEFTKVFTTRLWWVLALVMIVYLGALTGGLGTLFAGLQTGAIRASAGHVPRFGDLAPPLYSFATSIGYVFPILFGALLTAGEWRHQTITPTFLANPHRYTVLWAKIWSAVVFGAAYGAVAVATSAAGTVAALQHFGVDTELHDAATWHLFARAVLAMALWGFVGVGLGVLVPNQAAVIVTVLAFTQFVEPLLRLASAFSSETANAAKFLPGAASDALVGASFLDLQNNAEGTIVVAQLDGQYGGLMLVIYGAAVTVIGCLTTWRRDVS</sequence>
<evidence type="ECO:0000313" key="3">
    <source>
        <dbReference type="Proteomes" id="UP001501079"/>
    </source>
</evidence>
<comment type="caution">
    <text evidence="2">The sequence shown here is derived from an EMBL/GenBank/DDBJ whole genome shotgun (WGS) entry which is preliminary data.</text>
</comment>
<feature type="transmembrane region" description="Helical" evidence="1">
    <location>
        <begin position="20"/>
        <end position="45"/>
    </location>
</feature>
<keyword evidence="1" id="KW-1133">Transmembrane helix</keyword>
<gene>
    <name evidence="2" type="ORF">GCM10022287_07750</name>
</gene>
<reference evidence="3" key="1">
    <citation type="journal article" date="2019" name="Int. J. Syst. Evol. Microbiol.">
        <title>The Global Catalogue of Microorganisms (GCM) 10K type strain sequencing project: providing services to taxonomists for standard genome sequencing and annotation.</title>
        <authorList>
            <consortium name="The Broad Institute Genomics Platform"/>
            <consortium name="The Broad Institute Genome Sequencing Center for Infectious Disease"/>
            <person name="Wu L."/>
            <person name="Ma J."/>
        </authorList>
    </citation>
    <scope>NUCLEOTIDE SEQUENCE [LARGE SCALE GENOMIC DNA]</scope>
    <source>
        <strain evidence="3">JCM 17591</strain>
    </source>
</reference>
<feature type="transmembrane region" description="Helical" evidence="1">
    <location>
        <begin position="66"/>
        <end position="88"/>
    </location>
</feature>
<protein>
    <recommendedName>
        <fullName evidence="4">ABC transporter permease</fullName>
    </recommendedName>
</protein>